<feature type="transmembrane region" description="Helical" evidence="7">
    <location>
        <begin position="285"/>
        <end position="310"/>
    </location>
</feature>
<feature type="transmembrane region" description="Helical" evidence="7">
    <location>
        <begin position="48"/>
        <end position="67"/>
    </location>
</feature>
<feature type="transmembrane region" description="Helical" evidence="7">
    <location>
        <begin position="21"/>
        <end position="42"/>
    </location>
</feature>
<comment type="similarity">
    <text evidence="2">Belongs to the polysaccharide synthase family.</text>
</comment>
<sequence>MGLLRQLASKIGIDKAIFFTSLARIIQAAGGVISILFVARYLTGEEQGFYYTFGSIVAIQIFFELGLNGIITQYVAHEVSFLRWDSKLVLVGEQKYLSRLSSLLHFCVKWYLAFAGALLATLILVGFVFFGKYGNHEDISWRIPWILLAVGTALNLLLAPILAFIEGLGKVKEVAKIRLYQQCLCLLVVWSGLFLGAKLYVSGLNCLVAVILISSILCLSDFRKLLLNIWRVRLTDKVNYRKEIFPYQWKIALSWISGYFIFQLFNPVLFATEGAVVAGQMGMTLAALNGIQSLSLSWITTKIPLFSGLIAQKNYLQLDTIFNRTLKQSVGINGGLLLIMLLGIFVIRHYHIVIGGMDLGNRFLPYIPMVLMMIPLFVNQFVSSWATYLRCHKQEPFLMNSIVGGILCCLSTVLLGKYFGVLGITGGYCFITCAMSFWGHWIFITKKSEWHKCE</sequence>
<evidence type="ECO:0000313" key="9">
    <source>
        <dbReference type="Proteomes" id="UP000824108"/>
    </source>
</evidence>
<dbReference type="PANTHER" id="PTHR30250:SF10">
    <property type="entry name" value="LIPOPOLYSACCHARIDE BIOSYNTHESIS PROTEIN WZXC"/>
    <property type="match status" value="1"/>
</dbReference>
<feature type="transmembrane region" description="Helical" evidence="7">
    <location>
        <begin position="363"/>
        <end position="385"/>
    </location>
</feature>
<evidence type="ECO:0000256" key="2">
    <source>
        <dbReference type="ARBA" id="ARBA00007430"/>
    </source>
</evidence>
<feature type="transmembrane region" description="Helical" evidence="7">
    <location>
        <begin position="397"/>
        <end position="415"/>
    </location>
</feature>
<evidence type="ECO:0000313" key="8">
    <source>
        <dbReference type="EMBL" id="HIZ92631.1"/>
    </source>
</evidence>
<evidence type="ECO:0000256" key="4">
    <source>
        <dbReference type="ARBA" id="ARBA00022692"/>
    </source>
</evidence>
<keyword evidence="3" id="KW-1003">Cell membrane</keyword>
<reference evidence="8" key="1">
    <citation type="journal article" date="2021" name="PeerJ">
        <title>Extensive microbial diversity within the chicken gut microbiome revealed by metagenomics and culture.</title>
        <authorList>
            <person name="Gilroy R."/>
            <person name="Ravi A."/>
            <person name="Getino M."/>
            <person name="Pursley I."/>
            <person name="Horton D.L."/>
            <person name="Alikhan N.F."/>
            <person name="Baker D."/>
            <person name="Gharbi K."/>
            <person name="Hall N."/>
            <person name="Watson M."/>
            <person name="Adriaenssens E.M."/>
            <person name="Foster-Nyarko E."/>
            <person name="Jarju S."/>
            <person name="Secka A."/>
            <person name="Antonio M."/>
            <person name="Oren A."/>
            <person name="Chaudhuri R.R."/>
            <person name="La Ragione R."/>
            <person name="Hildebrand F."/>
            <person name="Pallen M.J."/>
        </authorList>
    </citation>
    <scope>NUCLEOTIDE SEQUENCE</scope>
    <source>
        <strain evidence="8">CHK118-2852</strain>
    </source>
</reference>
<evidence type="ECO:0008006" key="10">
    <source>
        <dbReference type="Google" id="ProtNLM"/>
    </source>
</evidence>
<feature type="transmembrane region" description="Helical" evidence="7">
    <location>
        <begin position="143"/>
        <end position="165"/>
    </location>
</feature>
<keyword evidence="6 7" id="KW-0472">Membrane</keyword>
<dbReference type="AlphaFoldDB" id="A0A9D2KET4"/>
<feature type="transmembrane region" description="Helical" evidence="7">
    <location>
        <begin position="247"/>
        <end position="265"/>
    </location>
</feature>
<feature type="transmembrane region" description="Helical" evidence="7">
    <location>
        <begin position="421"/>
        <end position="444"/>
    </location>
</feature>
<comment type="subcellular location">
    <subcellularLocation>
        <location evidence="1">Cell membrane</location>
        <topology evidence="1">Multi-pass membrane protein</topology>
    </subcellularLocation>
</comment>
<keyword evidence="4 7" id="KW-0812">Transmembrane</keyword>
<evidence type="ECO:0000256" key="7">
    <source>
        <dbReference type="SAM" id="Phobius"/>
    </source>
</evidence>
<dbReference type="PANTHER" id="PTHR30250">
    <property type="entry name" value="PST FAMILY PREDICTED COLANIC ACID TRANSPORTER"/>
    <property type="match status" value="1"/>
</dbReference>
<dbReference type="GO" id="GO:0005886">
    <property type="term" value="C:plasma membrane"/>
    <property type="evidence" value="ECO:0007669"/>
    <property type="project" value="UniProtKB-SubCell"/>
</dbReference>
<evidence type="ECO:0000256" key="1">
    <source>
        <dbReference type="ARBA" id="ARBA00004651"/>
    </source>
</evidence>
<accession>A0A9D2KET4</accession>
<feature type="transmembrane region" description="Helical" evidence="7">
    <location>
        <begin position="207"/>
        <end position="226"/>
    </location>
</feature>
<dbReference type="InterPro" id="IPR050833">
    <property type="entry name" value="Poly_Biosynth_Transport"/>
</dbReference>
<organism evidence="8 9">
    <name type="scientific">Candidatus Bacteroides merdavium</name>
    <dbReference type="NCBI Taxonomy" id="2838472"/>
    <lineage>
        <taxon>Bacteria</taxon>
        <taxon>Pseudomonadati</taxon>
        <taxon>Bacteroidota</taxon>
        <taxon>Bacteroidia</taxon>
        <taxon>Bacteroidales</taxon>
        <taxon>Bacteroidaceae</taxon>
        <taxon>Bacteroides</taxon>
    </lineage>
</organism>
<name>A0A9D2KET4_9BACE</name>
<evidence type="ECO:0000256" key="6">
    <source>
        <dbReference type="ARBA" id="ARBA00023136"/>
    </source>
</evidence>
<protein>
    <recommendedName>
        <fullName evidence="10">Polysaccharide biosynthesis protein</fullName>
    </recommendedName>
</protein>
<proteinExistence type="inferred from homology"/>
<comment type="caution">
    <text evidence="8">The sequence shown here is derived from an EMBL/GenBank/DDBJ whole genome shotgun (WGS) entry which is preliminary data.</text>
</comment>
<reference evidence="8" key="2">
    <citation type="submission" date="2021-04" db="EMBL/GenBank/DDBJ databases">
        <authorList>
            <person name="Gilroy R."/>
        </authorList>
    </citation>
    <scope>NUCLEOTIDE SEQUENCE</scope>
    <source>
        <strain evidence="8">CHK118-2852</strain>
    </source>
</reference>
<evidence type="ECO:0000256" key="3">
    <source>
        <dbReference type="ARBA" id="ARBA00022475"/>
    </source>
</evidence>
<evidence type="ECO:0000256" key="5">
    <source>
        <dbReference type="ARBA" id="ARBA00022989"/>
    </source>
</evidence>
<dbReference type="Proteomes" id="UP000824108">
    <property type="component" value="Unassembled WGS sequence"/>
</dbReference>
<dbReference type="EMBL" id="DXAV01000090">
    <property type="protein sequence ID" value="HIZ92631.1"/>
    <property type="molecule type" value="Genomic_DNA"/>
</dbReference>
<feature type="transmembrane region" description="Helical" evidence="7">
    <location>
        <begin position="110"/>
        <end position="131"/>
    </location>
</feature>
<keyword evidence="5 7" id="KW-1133">Transmembrane helix</keyword>
<gene>
    <name evidence="8" type="ORF">H9807_11040</name>
</gene>
<feature type="transmembrane region" description="Helical" evidence="7">
    <location>
        <begin position="177"/>
        <end position="201"/>
    </location>
</feature>
<feature type="transmembrane region" description="Helical" evidence="7">
    <location>
        <begin position="330"/>
        <end position="351"/>
    </location>
</feature>